<dbReference type="PANTHER" id="PTHR43033">
    <property type="entry name" value="TRNA(ILE)-LYSIDINE SYNTHASE-RELATED"/>
    <property type="match status" value="1"/>
</dbReference>
<comment type="catalytic activity">
    <reaction evidence="7 8">
        <text>cytidine(34) in tRNA(Ile2) + L-lysine + ATP = lysidine(34) in tRNA(Ile2) + AMP + diphosphate + H(+)</text>
        <dbReference type="Rhea" id="RHEA:43744"/>
        <dbReference type="Rhea" id="RHEA-COMP:10625"/>
        <dbReference type="Rhea" id="RHEA-COMP:10670"/>
        <dbReference type="ChEBI" id="CHEBI:15378"/>
        <dbReference type="ChEBI" id="CHEBI:30616"/>
        <dbReference type="ChEBI" id="CHEBI:32551"/>
        <dbReference type="ChEBI" id="CHEBI:33019"/>
        <dbReference type="ChEBI" id="CHEBI:82748"/>
        <dbReference type="ChEBI" id="CHEBI:83665"/>
        <dbReference type="ChEBI" id="CHEBI:456215"/>
        <dbReference type="EC" id="6.3.4.19"/>
    </reaction>
</comment>
<comment type="similarity">
    <text evidence="8">Belongs to the tRNA(Ile)-lysidine synthase family.</text>
</comment>
<comment type="function">
    <text evidence="8">Ligates lysine onto the cytidine present at position 34 of the AUA codon-specific tRNA(Ile) that contains the anticodon CAU, in an ATP-dependent manner. Cytidine is converted to lysidine, thus changing the amino acid specificity of the tRNA from methionine to isoleucine.</text>
</comment>
<dbReference type="NCBIfam" id="TIGR02432">
    <property type="entry name" value="lysidine_TilS_N"/>
    <property type="match status" value="1"/>
</dbReference>
<name>A0A1Z5IRW6_9LACO</name>
<keyword evidence="11" id="KW-1185">Reference proteome</keyword>
<dbReference type="GO" id="GO:0006400">
    <property type="term" value="P:tRNA modification"/>
    <property type="evidence" value="ECO:0007669"/>
    <property type="project" value="UniProtKB-UniRule"/>
</dbReference>
<dbReference type="NCBIfam" id="TIGR02433">
    <property type="entry name" value="lysidine_TilS_C"/>
    <property type="match status" value="1"/>
</dbReference>
<dbReference type="InterPro" id="IPR012796">
    <property type="entry name" value="Lysidine-tRNA-synth_C"/>
</dbReference>
<evidence type="ECO:0000256" key="1">
    <source>
        <dbReference type="ARBA" id="ARBA00004496"/>
    </source>
</evidence>
<dbReference type="SUPFAM" id="SSF56037">
    <property type="entry name" value="PheT/TilS domain"/>
    <property type="match status" value="1"/>
</dbReference>
<keyword evidence="4 8" id="KW-0819">tRNA processing</keyword>
<keyword evidence="2 8" id="KW-0963">Cytoplasm</keyword>
<gene>
    <name evidence="8" type="primary">tilS</name>
    <name evidence="10" type="ORF">IWT140_02157</name>
</gene>
<evidence type="ECO:0000256" key="7">
    <source>
        <dbReference type="ARBA" id="ARBA00048539"/>
    </source>
</evidence>
<dbReference type="InterPro" id="IPR012094">
    <property type="entry name" value="tRNA_Ile_lys_synt"/>
</dbReference>
<dbReference type="PANTHER" id="PTHR43033:SF1">
    <property type="entry name" value="TRNA(ILE)-LYSIDINE SYNTHASE-RELATED"/>
    <property type="match status" value="1"/>
</dbReference>
<evidence type="ECO:0000313" key="11">
    <source>
        <dbReference type="Proteomes" id="UP000198430"/>
    </source>
</evidence>
<comment type="caution">
    <text evidence="8">Lacks conserved residue(s) required for the propagation of feature annotation.</text>
</comment>
<dbReference type="InterPro" id="IPR011063">
    <property type="entry name" value="TilS/TtcA_N"/>
</dbReference>
<dbReference type="Proteomes" id="UP000198430">
    <property type="component" value="Unassembled WGS sequence"/>
</dbReference>
<evidence type="ECO:0000256" key="2">
    <source>
        <dbReference type="ARBA" id="ARBA00022490"/>
    </source>
</evidence>
<organism evidence="10 11">
    <name type="scientific">Secundilactobacillus pentosiphilus</name>
    <dbReference type="NCBI Taxonomy" id="1714682"/>
    <lineage>
        <taxon>Bacteria</taxon>
        <taxon>Bacillati</taxon>
        <taxon>Bacillota</taxon>
        <taxon>Bacilli</taxon>
        <taxon>Lactobacillales</taxon>
        <taxon>Lactobacillaceae</taxon>
        <taxon>Secundilactobacillus</taxon>
    </lineage>
</organism>
<dbReference type="GO" id="GO:0005737">
    <property type="term" value="C:cytoplasm"/>
    <property type="evidence" value="ECO:0007669"/>
    <property type="project" value="UniProtKB-SubCell"/>
</dbReference>
<dbReference type="CDD" id="cd01992">
    <property type="entry name" value="TilS_N"/>
    <property type="match status" value="1"/>
</dbReference>
<comment type="caution">
    <text evidence="10">The sequence shown here is derived from an EMBL/GenBank/DDBJ whole genome shotgun (WGS) entry which is preliminary data.</text>
</comment>
<protein>
    <recommendedName>
        <fullName evidence="8">tRNA(Ile)-lysidine synthase</fullName>
        <ecNumber evidence="8">6.3.4.19</ecNumber>
    </recommendedName>
    <alternativeName>
        <fullName evidence="8">tRNA(Ile)-2-lysyl-cytidine synthase</fullName>
    </alternativeName>
    <alternativeName>
        <fullName evidence="8">tRNA(Ile)-lysidine synthetase</fullName>
    </alternativeName>
</protein>
<dbReference type="SMART" id="SM00977">
    <property type="entry name" value="TilS_C"/>
    <property type="match status" value="1"/>
</dbReference>
<dbReference type="AlphaFoldDB" id="A0A1Z5IRW6"/>
<dbReference type="Pfam" id="PF01171">
    <property type="entry name" value="ATP_bind_3"/>
    <property type="match status" value="1"/>
</dbReference>
<accession>A0A1Z5IRW6</accession>
<sequence>MDIVKQFKRQVEQAGWFNSSQTAVVAVSAGVDSMVLLTLMQQLPAGVRPRLVVAHVNHQLRQQSGVEEHFISDYCRQRHIQLAITHWEVADHPKKGVEAAARRFRYQFFAQVMQQYHASSLLTAHHADDQAETVIMKLIRGGQLTQLQGILPEQSFESGRLVRPLLAFSKAQIRNYAEQQRLTWYEDATNQADDVFRNRVRHQLMPILKQENPAFLNHVQQYTAQLRATLQLTAERTDELVQQIRRTGHTYSVARWQQLTVIQQRAVLRAIFHRAQLPITASYLNQATQLLANKQKPNAKLNLADFQVLEKAYDDFSIKSELKVPQNRQPADKIVVISNQWVPLSRGLQARLVPALKTKPEEPCHMVLELQPEDLPLSIRQARPDDHIKLSGGGHKSVRRILIDRKVPRAKRVHQLVAVTARGEVLWLIGLQRSARHVTAPNYELVLKQSD</sequence>
<evidence type="ECO:0000256" key="5">
    <source>
        <dbReference type="ARBA" id="ARBA00022741"/>
    </source>
</evidence>
<dbReference type="Gene3D" id="3.40.50.620">
    <property type="entry name" value="HUPs"/>
    <property type="match status" value="1"/>
</dbReference>
<reference evidence="10 11" key="1">
    <citation type="submission" date="2015-11" db="EMBL/GenBank/DDBJ databases">
        <title>Draft genome sequences of new species of the genus Lactobacillus isolated from orchardgrass silage.</title>
        <authorList>
            <person name="Tohno M."/>
            <person name="Tanizawa Y."/>
            <person name="Arita M."/>
        </authorList>
    </citation>
    <scope>NUCLEOTIDE SEQUENCE [LARGE SCALE GENOMIC DNA]</scope>
    <source>
        <strain evidence="10 11">IWT140</strain>
    </source>
</reference>
<dbReference type="Pfam" id="PF11734">
    <property type="entry name" value="TilS_C"/>
    <property type="match status" value="1"/>
</dbReference>
<dbReference type="SUPFAM" id="SSF52402">
    <property type="entry name" value="Adenine nucleotide alpha hydrolases-like"/>
    <property type="match status" value="1"/>
</dbReference>
<evidence type="ECO:0000256" key="4">
    <source>
        <dbReference type="ARBA" id="ARBA00022694"/>
    </source>
</evidence>
<dbReference type="RefSeq" id="WP_089089465.1">
    <property type="nucleotide sequence ID" value="NZ_BCMH01000021.1"/>
</dbReference>
<dbReference type="HAMAP" id="MF_01161">
    <property type="entry name" value="tRNA_Ile_lys_synt"/>
    <property type="match status" value="1"/>
</dbReference>
<dbReference type="InterPro" id="IPR014729">
    <property type="entry name" value="Rossmann-like_a/b/a_fold"/>
</dbReference>
<evidence type="ECO:0000256" key="3">
    <source>
        <dbReference type="ARBA" id="ARBA00022598"/>
    </source>
</evidence>
<keyword evidence="3 8" id="KW-0436">Ligase</keyword>
<dbReference type="EC" id="6.3.4.19" evidence="8"/>
<keyword evidence="5" id="KW-0547">Nucleotide-binding</keyword>
<evidence type="ECO:0000256" key="8">
    <source>
        <dbReference type="HAMAP-Rule" id="MF_01161"/>
    </source>
</evidence>
<proteinExistence type="inferred from homology"/>
<evidence type="ECO:0000313" key="10">
    <source>
        <dbReference type="EMBL" id="GAX04515.1"/>
    </source>
</evidence>
<dbReference type="Pfam" id="PF09179">
    <property type="entry name" value="TilS"/>
    <property type="match status" value="1"/>
</dbReference>
<dbReference type="InterPro" id="IPR012795">
    <property type="entry name" value="tRNA_Ile_lys_synt_N"/>
</dbReference>
<evidence type="ECO:0000259" key="9">
    <source>
        <dbReference type="SMART" id="SM00977"/>
    </source>
</evidence>
<keyword evidence="6" id="KW-0067">ATP-binding</keyword>
<evidence type="ECO:0000256" key="6">
    <source>
        <dbReference type="ARBA" id="ARBA00022840"/>
    </source>
</evidence>
<dbReference type="GO" id="GO:0032267">
    <property type="term" value="F:tRNA(Ile)-lysidine synthase activity"/>
    <property type="evidence" value="ECO:0007669"/>
    <property type="project" value="UniProtKB-EC"/>
</dbReference>
<dbReference type="EMBL" id="BCMH01000021">
    <property type="protein sequence ID" value="GAX04515.1"/>
    <property type="molecule type" value="Genomic_DNA"/>
</dbReference>
<dbReference type="GO" id="GO:0005524">
    <property type="term" value="F:ATP binding"/>
    <property type="evidence" value="ECO:0007669"/>
    <property type="project" value="UniProtKB-KW"/>
</dbReference>
<comment type="subcellular location">
    <subcellularLocation>
        <location evidence="1 8">Cytoplasm</location>
    </subcellularLocation>
</comment>
<dbReference type="InterPro" id="IPR015262">
    <property type="entry name" value="tRNA_Ile_lys_synt_subst-bd"/>
</dbReference>
<feature type="domain" description="Lysidine-tRNA(Ile) synthetase C-terminal" evidence="9">
    <location>
        <begin position="377"/>
        <end position="447"/>
    </location>
</feature>